<organism evidence="1 2">
    <name type="scientific">Tsukamurella soli</name>
    <dbReference type="NCBI Taxonomy" id="644556"/>
    <lineage>
        <taxon>Bacteria</taxon>
        <taxon>Bacillati</taxon>
        <taxon>Actinomycetota</taxon>
        <taxon>Actinomycetes</taxon>
        <taxon>Mycobacteriales</taxon>
        <taxon>Tsukamurellaceae</taxon>
        <taxon>Tsukamurella</taxon>
    </lineage>
</organism>
<dbReference type="Proteomes" id="UP001500635">
    <property type="component" value="Unassembled WGS sequence"/>
</dbReference>
<gene>
    <name evidence="1" type="ORF">GCM10023147_28980</name>
</gene>
<protein>
    <submittedName>
        <fullName evidence="1">Acetamidase/formamidase family protein</fullName>
    </submittedName>
</protein>
<dbReference type="Gene3D" id="2.60.120.580">
    <property type="entry name" value="Acetamidase/Formamidase-like domains"/>
    <property type="match status" value="2"/>
</dbReference>
<accession>A0ABP8JTK5</accession>
<sequence>MSLLLLGRDLPDTDHYLPSDPTHVAWGLLPTAATAPRLTVRSGETVCVDTISHEGLLADQGRDPAAFFGAAGISTAGVLPDVVALAESGRIHDPGVQGPHVITGPVAVDGAEPGDVLEVEVGPLYQRAPYGVISNRHGRGALPGEYPLDGRDVVSLIAFADGDTGRLPLGDGRDIRFPLNPFLGIMGVAPAGDRPHNSIPPGRHGGNLDVNLFGTGSRLFLPVQVPGALFYVGDPHFAQGDGEVALTAFEAPLRAQLRLTLHRDAAARSLAARLTSPWGRDTVQHIVTGLDRDLDEAMRACTRNALTLLEQRYAVPPAVGLAYLSAAADFEVSQVVDQVQGVHCRIRIADVAPLAPEVAG</sequence>
<dbReference type="SUPFAM" id="SSF141130">
    <property type="entry name" value="Acetamidase/Formamidase-like"/>
    <property type="match status" value="1"/>
</dbReference>
<dbReference type="InterPro" id="IPR004304">
    <property type="entry name" value="FmdA_AmdA"/>
</dbReference>
<comment type="caution">
    <text evidence="1">The sequence shown here is derived from an EMBL/GenBank/DDBJ whole genome shotgun (WGS) entry which is preliminary data.</text>
</comment>
<dbReference type="PANTHER" id="PTHR31891">
    <property type="entry name" value="FORMAMIDASE C869.04-RELATED"/>
    <property type="match status" value="1"/>
</dbReference>
<dbReference type="EMBL" id="BAABFR010000044">
    <property type="protein sequence ID" value="GAA4395591.1"/>
    <property type="molecule type" value="Genomic_DNA"/>
</dbReference>
<evidence type="ECO:0000313" key="2">
    <source>
        <dbReference type="Proteomes" id="UP001500635"/>
    </source>
</evidence>
<proteinExistence type="predicted"/>
<keyword evidence="2" id="KW-1185">Reference proteome</keyword>
<reference evidence="2" key="1">
    <citation type="journal article" date="2019" name="Int. J. Syst. Evol. Microbiol.">
        <title>The Global Catalogue of Microorganisms (GCM) 10K type strain sequencing project: providing services to taxonomists for standard genome sequencing and annotation.</title>
        <authorList>
            <consortium name="The Broad Institute Genomics Platform"/>
            <consortium name="The Broad Institute Genome Sequencing Center for Infectious Disease"/>
            <person name="Wu L."/>
            <person name="Ma J."/>
        </authorList>
    </citation>
    <scope>NUCLEOTIDE SEQUENCE [LARGE SCALE GENOMIC DNA]</scope>
    <source>
        <strain evidence="2">JCM 17688</strain>
    </source>
</reference>
<name>A0ABP8JTK5_9ACTN</name>
<dbReference type="PANTHER" id="PTHR31891:SF1">
    <property type="entry name" value="FORMAMIDASE C869.04-RELATED"/>
    <property type="match status" value="1"/>
</dbReference>
<dbReference type="Gene3D" id="3.10.28.20">
    <property type="entry name" value="Acetamidase/Formamidase-like domains"/>
    <property type="match status" value="1"/>
</dbReference>
<dbReference type="Pfam" id="PF03069">
    <property type="entry name" value="FmdA_AmdA"/>
    <property type="match status" value="2"/>
</dbReference>
<evidence type="ECO:0000313" key="1">
    <source>
        <dbReference type="EMBL" id="GAA4395591.1"/>
    </source>
</evidence>
<dbReference type="RefSeq" id="WP_344997127.1">
    <property type="nucleotide sequence ID" value="NZ_BAABFR010000044.1"/>
</dbReference>